<feature type="compositionally biased region" description="Low complexity" evidence="1">
    <location>
        <begin position="57"/>
        <end position="66"/>
    </location>
</feature>
<evidence type="ECO:0008006" key="4">
    <source>
        <dbReference type="Google" id="ProtNLM"/>
    </source>
</evidence>
<keyword evidence="3" id="KW-1185">Reference proteome</keyword>
<evidence type="ECO:0000313" key="3">
    <source>
        <dbReference type="Proteomes" id="UP000264310"/>
    </source>
</evidence>
<feature type="region of interest" description="Disordered" evidence="1">
    <location>
        <begin position="43"/>
        <end position="86"/>
    </location>
</feature>
<evidence type="ECO:0000313" key="2">
    <source>
        <dbReference type="EMBL" id="RFC62915.1"/>
    </source>
</evidence>
<dbReference type="Proteomes" id="UP000264310">
    <property type="component" value="Unassembled WGS sequence"/>
</dbReference>
<reference evidence="2 3" key="1">
    <citation type="submission" date="2018-08" db="EMBL/GenBank/DDBJ databases">
        <title>Fulvimarina sp. 85, whole genome shotgun sequence.</title>
        <authorList>
            <person name="Tuo L."/>
        </authorList>
    </citation>
    <scope>NUCLEOTIDE SEQUENCE [LARGE SCALE GENOMIC DNA]</scope>
    <source>
        <strain evidence="2 3">85</strain>
    </source>
</reference>
<dbReference type="RefSeq" id="WP_116683731.1">
    <property type="nucleotide sequence ID" value="NZ_QURL01000005.1"/>
</dbReference>
<accession>A0A371X117</accession>
<comment type="caution">
    <text evidence="2">The sequence shown here is derived from an EMBL/GenBank/DDBJ whole genome shotgun (WGS) entry which is preliminary data.</text>
</comment>
<name>A0A371X117_9HYPH</name>
<evidence type="ECO:0000256" key="1">
    <source>
        <dbReference type="SAM" id="MobiDB-lite"/>
    </source>
</evidence>
<sequence length="86" mass="8956">MPTLFRLLTILALFALMIYGIMAALVYFVQPTRSELTIDVPLPPLRQIERPAPAPEPEAGSEPVSPSGGGEGEGAPVSGANGNAPE</sequence>
<protein>
    <recommendedName>
        <fullName evidence="4">Histidine kinase</fullName>
    </recommendedName>
</protein>
<dbReference type="OrthoDB" id="9805893at2"/>
<organism evidence="2 3">
    <name type="scientific">Fulvimarina endophytica</name>
    <dbReference type="NCBI Taxonomy" id="2293836"/>
    <lineage>
        <taxon>Bacteria</taxon>
        <taxon>Pseudomonadati</taxon>
        <taxon>Pseudomonadota</taxon>
        <taxon>Alphaproteobacteria</taxon>
        <taxon>Hyphomicrobiales</taxon>
        <taxon>Aurantimonadaceae</taxon>
        <taxon>Fulvimarina</taxon>
    </lineage>
</organism>
<dbReference type="AlphaFoldDB" id="A0A371X117"/>
<gene>
    <name evidence="2" type="ORF">DYI37_13245</name>
</gene>
<dbReference type="EMBL" id="QURL01000005">
    <property type="protein sequence ID" value="RFC62915.1"/>
    <property type="molecule type" value="Genomic_DNA"/>
</dbReference>
<proteinExistence type="predicted"/>